<evidence type="ECO:0000256" key="1">
    <source>
        <dbReference type="SAM" id="Phobius"/>
    </source>
</evidence>
<keyword evidence="1" id="KW-1133">Transmembrane helix</keyword>
<dbReference type="AlphaFoldDB" id="A0A848H0S1"/>
<dbReference type="RefSeq" id="WP_169416959.1">
    <property type="nucleotide sequence ID" value="NZ_JABBFX010000001.1"/>
</dbReference>
<feature type="transmembrane region" description="Helical" evidence="1">
    <location>
        <begin position="182"/>
        <end position="199"/>
    </location>
</feature>
<dbReference type="EMBL" id="JABBFX010000001">
    <property type="protein sequence ID" value="NML42700.1"/>
    <property type="molecule type" value="Genomic_DNA"/>
</dbReference>
<proteinExistence type="predicted"/>
<evidence type="ECO:0000313" key="3">
    <source>
        <dbReference type="Proteomes" id="UP000541185"/>
    </source>
</evidence>
<keyword evidence="3" id="KW-1185">Reference proteome</keyword>
<organism evidence="2 3">
    <name type="scientific">Ramlibacter agri</name>
    <dbReference type="NCBI Taxonomy" id="2728837"/>
    <lineage>
        <taxon>Bacteria</taxon>
        <taxon>Pseudomonadati</taxon>
        <taxon>Pseudomonadota</taxon>
        <taxon>Betaproteobacteria</taxon>
        <taxon>Burkholderiales</taxon>
        <taxon>Comamonadaceae</taxon>
        <taxon>Ramlibacter</taxon>
    </lineage>
</organism>
<protein>
    <recommendedName>
        <fullName evidence="4">Glycosyltransferase RgtA/B/C/D-like domain-containing protein</fullName>
    </recommendedName>
</protein>
<feature type="transmembrane region" description="Helical" evidence="1">
    <location>
        <begin position="126"/>
        <end position="146"/>
    </location>
</feature>
<feature type="transmembrane region" description="Helical" evidence="1">
    <location>
        <begin position="152"/>
        <end position="170"/>
    </location>
</feature>
<keyword evidence="1" id="KW-0812">Transmembrane</keyword>
<gene>
    <name evidence="2" type="ORF">HHL11_02985</name>
</gene>
<evidence type="ECO:0008006" key="4">
    <source>
        <dbReference type="Google" id="ProtNLM"/>
    </source>
</evidence>
<feature type="transmembrane region" description="Helical" evidence="1">
    <location>
        <begin position="93"/>
        <end position="114"/>
    </location>
</feature>
<feature type="transmembrane region" description="Helical" evidence="1">
    <location>
        <begin position="233"/>
        <end position="251"/>
    </location>
</feature>
<evidence type="ECO:0000313" key="2">
    <source>
        <dbReference type="EMBL" id="NML42700.1"/>
    </source>
</evidence>
<dbReference type="Proteomes" id="UP000541185">
    <property type="component" value="Unassembled WGS sequence"/>
</dbReference>
<reference evidence="2 3" key="1">
    <citation type="submission" date="2020-04" db="EMBL/GenBank/DDBJ databases">
        <title>Ramlibacter sp. G-1-2-2 isolated from soil.</title>
        <authorList>
            <person name="Dahal R.H."/>
        </authorList>
    </citation>
    <scope>NUCLEOTIDE SEQUENCE [LARGE SCALE GENOMIC DNA]</scope>
    <source>
        <strain evidence="2 3">G-1-2-2</strain>
    </source>
</reference>
<keyword evidence="1" id="KW-0472">Membrane</keyword>
<accession>A0A848H0S1</accession>
<name>A0A848H0S1_9BURK</name>
<comment type="caution">
    <text evidence="2">The sequence shown here is derived from an EMBL/GenBank/DDBJ whole genome shotgun (WGS) entry which is preliminary data.</text>
</comment>
<sequence>MNAAVLRGMRAPGPGAELALTFAIVWIALASIPVALGGIGLSWDALNHHIYLGWTAEHPRFDRDFLAASYQGYQYPYLYWPAWKLFQHNVPGSIAGVVIVTLHLVALPALWLIARSCIPGRSWYATAMRITAVALGFSGELFLSLLDTTTNDGLVSVPFVWAVAVALLAAQPQEERPSWLTAARAVALSGLLAGISVAFKLSNGPLALLLPLLWLLAGARWPGRVVQAIHGGIWTLFGFALALAPWGFQLWKAFGNPFYPFFEPQFAALRASLGLVP</sequence>